<organism evidence="10 11">
    <name type="scientific">Ancylobacter rudongensis</name>
    <dbReference type="NCBI Taxonomy" id="177413"/>
    <lineage>
        <taxon>Bacteria</taxon>
        <taxon>Pseudomonadati</taxon>
        <taxon>Pseudomonadota</taxon>
        <taxon>Alphaproteobacteria</taxon>
        <taxon>Hyphomicrobiales</taxon>
        <taxon>Xanthobacteraceae</taxon>
        <taxon>Ancylobacter</taxon>
    </lineage>
</organism>
<evidence type="ECO:0000256" key="6">
    <source>
        <dbReference type="ARBA" id="ARBA00023211"/>
    </source>
</evidence>
<dbReference type="InterPro" id="IPR010158">
    <property type="entry name" value="Amidase_Cbmase"/>
</dbReference>
<dbReference type="Gene3D" id="3.40.630.10">
    <property type="entry name" value="Zn peptidases"/>
    <property type="match status" value="1"/>
</dbReference>
<keyword evidence="11" id="KW-1185">Reference proteome</keyword>
<dbReference type="EMBL" id="FMTP01000001">
    <property type="protein sequence ID" value="SCW45909.1"/>
    <property type="molecule type" value="Genomic_DNA"/>
</dbReference>
<dbReference type="Gene3D" id="3.30.70.360">
    <property type="match status" value="1"/>
</dbReference>
<sequence>MTIPVDIAALGARAAAMIEQLGAISSAPDNLTRLFLTPEHRRAADLVARWMGEAGLAVSEDALGTVRGAWHPAGPDAPRLLIGSHIDTVVNAGKYDGALGVILGILAVEAVARGGLTPGYGIDVLAFGDEEGTRFPTTLSSSAACAGVFLPASLAAMDGEGISLAEALRAYGKTPDDIATSAYDPSRVIAYVEAHIEQGPVLEAEDAPLGIVTAIAGASRLSITVTGEAGHAGTVPMRLRRDALAGAAEMALAVERIARAGTDGMVATVGRMHVEPGSVNVIPARVVFTVDLRSASDASRRAALTRFEADAHRIAEQRGLGVVISAFHEVATVPCYHDIQRRLGDAVASLGARAPLLPSGAGHDGQAMAKLCPVGMLFVRCKGGISHNPAEYASPGDMGMAAAALIRFIERFQQPHYNGGTSGAQT</sequence>
<dbReference type="Proteomes" id="UP000198889">
    <property type="component" value="Unassembled WGS sequence"/>
</dbReference>
<dbReference type="PANTHER" id="PTHR32494:SF19">
    <property type="entry name" value="ALLANTOATE DEIMINASE-RELATED"/>
    <property type="match status" value="1"/>
</dbReference>
<keyword evidence="5" id="KW-0378">Hydrolase</keyword>
<dbReference type="NCBIfam" id="NF006775">
    <property type="entry name" value="PRK09290.2-5"/>
    <property type="match status" value="1"/>
</dbReference>
<feature type="binding site" evidence="8">
    <location>
        <position position="280"/>
    </location>
    <ligand>
        <name>allantoate</name>
        <dbReference type="ChEBI" id="CHEBI:17536"/>
    </ligand>
</feature>
<feature type="binding site" evidence="7">
    <location>
        <position position="85"/>
    </location>
    <ligand>
        <name>Zn(2+)</name>
        <dbReference type="ChEBI" id="CHEBI:29105"/>
        <label>1</label>
    </ligand>
</feature>
<proteinExistence type="inferred from homology"/>
<comment type="subunit">
    <text evidence="3">Homodimer.</text>
</comment>
<evidence type="ECO:0000256" key="5">
    <source>
        <dbReference type="ARBA" id="ARBA00022801"/>
    </source>
</evidence>
<dbReference type="PANTHER" id="PTHR32494">
    <property type="entry name" value="ALLANTOATE DEIMINASE-RELATED"/>
    <property type="match status" value="1"/>
</dbReference>
<keyword evidence="7" id="KW-0862">Zinc</keyword>
<dbReference type="PIRSF" id="PIRSF001235">
    <property type="entry name" value="Amidase_carbamoylase"/>
    <property type="match status" value="1"/>
</dbReference>
<dbReference type="RefSeq" id="WP_091437056.1">
    <property type="nucleotide sequence ID" value="NZ_FMTP01000001.1"/>
</dbReference>
<dbReference type="GO" id="GO:0016813">
    <property type="term" value="F:hydrolase activity, acting on carbon-nitrogen (but not peptide) bonds, in linear amidines"/>
    <property type="evidence" value="ECO:0007669"/>
    <property type="project" value="InterPro"/>
</dbReference>
<feature type="binding site" evidence="7">
    <location>
        <position position="195"/>
    </location>
    <ligand>
        <name>Zn(2+)</name>
        <dbReference type="ChEBI" id="CHEBI:29105"/>
        <label>1</label>
    </ligand>
</feature>
<evidence type="ECO:0000256" key="2">
    <source>
        <dbReference type="ARBA" id="ARBA00006153"/>
    </source>
</evidence>
<protein>
    <submittedName>
        <fullName evidence="10">Allantoate deiminase</fullName>
    </submittedName>
</protein>
<dbReference type="SUPFAM" id="SSF55031">
    <property type="entry name" value="Bacterial exopeptidase dimerisation domain"/>
    <property type="match status" value="1"/>
</dbReference>
<gene>
    <name evidence="10" type="ORF">SAMN05660859_1316</name>
</gene>
<comment type="similarity">
    <text evidence="2">Belongs to the peptidase M20 family.</text>
</comment>
<evidence type="ECO:0000256" key="1">
    <source>
        <dbReference type="ARBA" id="ARBA00001936"/>
    </source>
</evidence>
<accession>A0A1G4QPD1</accession>
<keyword evidence="4 7" id="KW-0479">Metal-binding</keyword>
<dbReference type="AlphaFoldDB" id="A0A1G4QPD1"/>
<dbReference type="InterPro" id="IPR036264">
    <property type="entry name" value="Bact_exopeptidase_dim_dom"/>
</dbReference>
<evidence type="ECO:0000256" key="8">
    <source>
        <dbReference type="PIRSR" id="PIRSR001235-2"/>
    </source>
</evidence>
<dbReference type="CDD" id="cd03884">
    <property type="entry name" value="M20_bAS"/>
    <property type="match status" value="1"/>
</dbReference>
<feature type="binding site" evidence="7">
    <location>
        <position position="387"/>
    </location>
    <ligand>
        <name>Zn(2+)</name>
        <dbReference type="ChEBI" id="CHEBI:29105"/>
        <label>2</label>
    </ligand>
</feature>
<dbReference type="Pfam" id="PF01546">
    <property type="entry name" value="Peptidase_M20"/>
    <property type="match status" value="1"/>
</dbReference>
<comment type="cofactor">
    <cofactor evidence="1">
        <name>Mn(2+)</name>
        <dbReference type="ChEBI" id="CHEBI:29035"/>
    </cofactor>
</comment>
<evidence type="ECO:0000256" key="3">
    <source>
        <dbReference type="ARBA" id="ARBA00011738"/>
    </source>
</evidence>
<dbReference type="SUPFAM" id="SSF53187">
    <property type="entry name" value="Zn-dependent exopeptidases"/>
    <property type="match status" value="1"/>
</dbReference>
<dbReference type="Pfam" id="PF07687">
    <property type="entry name" value="M20_dimer"/>
    <property type="match status" value="1"/>
</dbReference>
<dbReference type="STRING" id="177413.SAMN05660859_1316"/>
<name>A0A1G4QPD1_9HYPH</name>
<feature type="binding site" evidence="8">
    <location>
        <position position="220"/>
    </location>
    <ligand>
        <name>allantoate</name>
        <dbReference type="ChEBI" id="CHEBI:17536"/>
    </ligand>
</feature>
<comment type="cofactor">
    <cofactor evidence="7">
        <name>Zn(2+)</name>
        <dbReference type="ChEBI" id="CHEBI:29105"/>
    </cofactor>
    <text evidence="7">Binds 2 Zn(2+) ions per subunit.</text>
</comment>
<dbReference type="GO" id="GO:0046872">
    <property type="term" value="F:metal ion binding"/>
    <property type="evidence" value="ECO:0007669"/>
    <property type="project" value="UniProtKB-KW"/>
</dbReference>
<reference evidence="11" key="1">
    <citation type="submission" date="2016-10" db="EMBL/GenBank/DDBJ databases">
        <authorList>
            <person name="Varghese N."/>
            <person name="Submissions S."/>
        </authorList>
    </citation>
    <scope>NUCLEOTIDE SEQUENCE [LARGE SCALE GENOMIC DNA]</scope>
    <source>
        <strain evidence="11">CGMCC 1.1761</strain>
    </source>
</reference>
<evidence type="ECO:0000256" key="7">
    <source>
        <dbReference type="PIRSR" id="PIRSR001235-1"/>
    </source>
</evidence>
<dbReference type="InterPro" id="IPR011650">
    <property type="entry name" value="Peptidase_M20_dimer"/>
</dbReference>
<evidence type="ECO:0000259" key="9">
    <source>
        <dbReference type="Pfam" id="PF07687"/>
    </source>
</evidence>
<feature type="binding site" evidence="7">
    <location>
        <position position="96"/>
    </location>
    <ligand>
        <name>Zn(2+)</name>
        <dbReference type="ChEBI" id="CHEBI:29105"/>
        <label>2</label>
    </ligand>
</feature>
<keyword evidence="6" id="KW-0464">Manganese</keyword>
<dbReference type="InterPro" id="IPR002933">
    <property type="entry name" value="Peptidase_M20"/>
</dbReference>
<feature type="binding site" evidence="7">
    <location>
        <position position="131"/>
    </location>
    <ligand>
        <name>Zn(2+)</name>
        <dbReference type="ChEBI" id="CHEBI:29105"/>
        <label>2</label>
    </ligand>
</feature>
<feature type="binding site" evidence="8">
    <location>
        <position position="293"/>
    </location>
    <ligand>
        <name>allantoate</name>
        <dbReference type="ChEBI" id="CHEBI:17536"/>
    </ligand>
</feature>
<feature type="binding site" evidence="7">
    <location>
        <position position="96"/>
    </location>
    <ligand>
        <name>Zn(2+)</name>
        <dbReference type="ChEBI" id="CHEBI:29105"/>
        <label>1</label>
    </ligand>
</feature>
<evidence type="ECO:0000256" key="4">
    <source>
        <dbReference type="ARBA" id="ARBA00022723"/>
    </source>
</evidence>
<dbReference type="NCBIfam" id="TIGR01879">
    <property type="entry name" value="hydantase"/>
    <property type="match status" value="1"/>
</dbReference>
<feature type="domain" description="Peptidase M20 dimerisation" evidence="9">
    <location>
        <begin position="216"/>
        <end position="313"/>
    </location>
</feature>
<evidence type="ECO:0000313" key="10">
    <source>
        <dbReference type="EMBL" id="SCW45909.1"/>
    </source>
</evidence>
<evidence type="ECO:0000313" key="11">
    <source>
        <dbReference type="Proteomes" id="UP000198889"/>
    </source>
</evidence>